<evidence type="ECO:0000256" key="1">
    <source>
        <dbReference type="ARBA" id="ARBA00008828"/>
    </source>
</evidence>
<evidence type="ECO:0000256" key="2">
    <source>
        <dbReference type="SAM" id="MobiDB-lite"/>
    </source>
</evidence>
<evidence type="ECO:0000259" key="3">
    <source>
        <dbReference type="Pfam" id="PF05004"/>
    </source>
</evidence>
<name>A0A2K2CVX2_BRADI</name>
<dbReference type="SUPFAM" id="SSF48371">
    <property type="entry name" value="ARM repeat"/>
    <property type="match status" value="1"/>
</dbReference>
<dbReference type="AlphaFoldDB" id="A0A2K2CVX2"/>
<dbReference type="InterPro" id="IPR016024">
    <property type="entry name" value="ARM-type_fold"/>
</dbReference>
<reference evidence="4 5" key="1">
    <citation type="journal article" date="2010" name="Nature">
        <title>Genome sequencing and analysis of the model grass Brachypodium distachyon.</title>
        <authorList>
            <consortium name="International Brachypodium Initiative"/>
        </authorList>
    </citation>
    <scope>NUCLEOTIDE SEQUENCE [LARGE SCALE GENOMIC DNA]</scope>
    <source>
        <strain evidence="4 5">Bd21</strain>
    </source>
</reference>
<accession>A0A2K2CVX2</accession>
<dbReference type="InterPro" id="IPR039777">
    <property type="entry name" value="IFRD"/>
</dbReference>
<evidence type="ECO:0000313" key="5">
    <source>
        <dbReference type="EnsemblPlants" id="PNT66183"/>
    </source>
</evidence>
<feature type="compositionally biased region" description="Basic and acidic residues" evidence="2">
    <location>
        <begin position="32"/>
        <end position="43"/>
    </location>
</feature>
<feature type="compositionally biased region" description="Basic residues" evidence="2">
    <location>
        <begin position="1"/>
        <end position="14"/>
    </location>
</feature>
<sequence length="370" mass="39153">MPQGRRHQQVHRHAPREAARRAGGRPAGPRRHPQEGPRPRRIDGVAHRGLTGAVAALSISPSEAATAVAAIDCLAAVAFACARWPWDANPAMGAIHGVINKLAGTTATGSSEVLISAVSAWALLAATVAYTPSSSMTPWRGLTELLDSDDPAVLLTAAEALAVCAERNLTEIASSSSAEDVHALKTKVSILAAEARGRGVDKKAHAKQTRLFAQIDDMMKHGARGRPRKAMLRTSTTSTSGGCLLEAPRWARRAQLKFLTRFLGDGFGTHSRFNPLIHEDSDSDDDESGSDDCESGSDDDGCESESDGDGSDSGPDDCESGSDDHGDPDSCSAAAYEEFLLTGFFLDGTAGADEEFVMVDHDENEEFVMV</sequence>
<feature type="region of interest" description="Disordered" evidence="2">
    <location>
        <begin position="1"/>
        <end position="43"/>
    </location>
</feature>
<dbReference type="PANTHER" id="PTHR12354:SF26">
    <property type="entry name" value="INTERFERON-RELATED DEVELOPMENTAL REGULATOR N-TERMINAL DOMAIN-CONTAINING PROTEIN"/>
    <property type="match status" value="1"/>
</dbReference>
<gene>
    <name evidence="4" type="ORF">BRADI_3g08168v3</name>
</gene>
<dbReference type="InParanoid" id="A0A2K2CVX2"/>
<feature type="domain" description="Interferon-related developmental regulator N-terminal" evidence="3">
    <location>
        <begin position="60"/>
        <end position="215"/>
    </location>
</feature>
<evidence type="ECO:0000313" key="4">
    <source>
        <dbReference type="EMBL" id="PNT66183.1"/>
    </source>
</evidence>
<organism evidence="4">
    <name type="scientific">Brachypodium distachyon</name>
    <name type="common">Purple false brome</name>
    <name type="synonym">Trachynia distachya</name>
    <dbReference type="NCBI Taxonomy" id="15368"/>
    <lineage>
        <taxon>Eukaryota</taxon>
        <taxon>Viridiplantae</taxon>
        <taxon>Streptophyta</taxon>
        <taxon>Embryophyta</taxon>
        <taxon>Tracheophyta</taxon>
        <taxon>Spermatophyta</taxon>
        <taxon>Magnoliopsida</taxon>
        <taxon>Liliopsida</taxon>
        <taxon>Poales</taxon>
        <taxon>Poaceae</taxon>
        <taxon>BOP clade</taxon>
        <taxon>Pooideae</taxon>
        <taxon>Stipodae</taxon>
        <taxon>Brachypodieae</taxon>
        <taxon>Brachypodium</taxon>
    </lineage>
</organism>
<proteinExistence type="inferred from homology"/>
<dbReference type="Pfam" id="PF05004">
    <property type="entry name" value="IFRD"/>
    <property type="match status" value="1"/>
</dbReference>
<feature type="region of interest" description="Disordered" evidence="2">
    <location>
        <begin position="273"/>
        <end position="331"/>
    </location>
</feature>
<dbReference type="PANTHER" id="PTHR12354">
    <property type="entry name" value="INTERFERON-RELATED DEVELOPMENTAL REGULATOR"/>
    <property type="match status" value="1"/>
</dbReference>
<dbReference type="Proteomes" id="UP000008810">
    <property type="component" value="Chromosome 3"/>
</dbReference>
<dbReference type="EnsemblPlants" id="PNT66183">
    <property type="protein sequence ID" value="PNT66183"/>
    <property type="gene ID" value="BRADI_3g08168v3"/>
</dbReference>
<reference evidence="4" key="2">
    <citation type="submission" date="2017-06" db="EMBL/GenBank/DDBJ databases">
        <title>WGS assembly of Brachypodium distachyon.</title>
        <authorList>
            <consortium name="The International Brachypodium Initiative"/>
            <person name="Lucas S."/>
            <person name="Harmon-Smith M."/>
            <person name="Lail K."/>
            <person name="Tice H."/>
            <person name="Grimwood J."/>
            <person name="Bruce D."/>
            <person name="Barry K."/>
            <person name="Shu S."/>
            <person name="Lindquist E."/>
            <person name="Wang M."/>
            <person name="Pitluck S."/>
            <person name="Vogel J.P."/>
            <person name="Garvin D.F."/>
            <person name="Mockler T.C."/>
            <person name="Schmutz J."/>
            <person name="Rokhsar D."/>
            <person name="Bevan M.W."/>
        </authorList>
    </citation>
    <scope>NUCLEOTIDE SEQUENCE</scope>
    <source>
        <strain evidence="4">Bd21</strain>
    </source>
</reference>
<dbReference type="EMBL" id="CM000882">
    <property type="protein sequence ID" value="PNT66183.1"/>
    <property type="molecule type" value="Genomic_DNA"/>
</dbReference>
<protein>
    <recommendedName>
        <fullName evidence="3">Interferon-related developmental regulator N-terminal domain-containing protein</fullName>
    </recommendedName>
</protein>
<dbReference type="Gramene" id="PNT66183">
    <property type="protein sequence ID" value="PNT66183"/>
    <property type="gene ID" value="BRADI_3g08168v3"/>
</dbReference>
<keyword evidence="6" id="KW-1185">Reference proteome</keyword>
<dbReference type="InterPro" id="IPR007701">
    <property type="entry name" value="Interferon-rel_develop_reg_N"/>
</dbReference>
<reference evidence="5" key="3">
    <citation type="submission" date="2018-08" db="UniProtKB">
        <authorList>
            <consortium name="EnsemblPlants"/>
        </authorList>
    </citation>
    <scope>IDENTIFICATION</scope>
    <source>
        <strain evidence="5">cv. Bd21</strain>
    </source>
</reference>
<evidence type="ECO:0000313" key="6">
    <source>
        <dbReference type="Proteomes" id="UP000008810"/>
    </source>
</evidence>
<dbReference type="ExpressionAtlas" id="A0A2K2CVX2">
    <property type="expression patterns" value="baseline"/>
</dbReference>
<feature type="compositionally biased region" description="Acidic residues" evidence="2">
    <location>
        <begin position="281"/>
        <end position="321"/>
    </location>
</feature>
<comment type="similarity">
    <text evidence="1">Belongs to the IFRD family.</text>
</comment>
<dbReference type="STRING" id="15368.A0A2K2CVX2"/>